<dbReference type="VEuPathDB" id="FungiDB:jhhlp_003591"/>
<protein>
    <recommendedName>
        <fullName evidence="1">DAGKc domain-containing protein</fullName>
    </recommendedName>
</protein>
<dbReference type="GO" id="GO:0001727">
    <property type="term" value="F:lipid kinase activity"/>
    <property type="evidence" value="ECO:0007669"/>
    <property type="project" value="TreeGrafter"/>
</dbReference>
<dbReference type="EMBL" id="NLAX01000010">
    <property type="protein sequence ID" value="PKS08978.1"/>
    <property type="molecule type" value="Genomic_DNA"/>
</dbReference>
<dbReference type="InterPro" id="IPR050187">
    <property type="entry name" value="Lipid_Phosphate_FormReg"/>
</dbReference>
<name>A0A2N3N956_9PEZI</name>
<dbReference type="PANTHER" id="PTHR12358">
    <property type="entry name" value="SPHINGOSINE KINASE"/>
    <property type="match status" value="1"/>
</dbReference>
<comment type="caution">
    <text evidence="2">The sequence shown here is derived from an EMBL/GenBank/DDBJ whole genome shotgun (WGS) entry which is preliminary data.</text>
</comment>
<sequence>MASADTKVALDNAPDVLESNTILVVDQTTRGEGYVVLRLDEDESDPETPYRITRHEINSLTPALEPYVIRKCPEHLSPSMAAVHVIVSGRSGTGLAPKAWELVVEPLLELIQTLEGGNKSTPQTSYKVLFTENTRSISDFARSNLGIHAPKDCRPPMVILLSGDGGVVELLNGCPESAPSSSHPVISSLPFGTGNALFHSIHKPLYHSLSPTPLVLGLRTLWKGTPHPLPTFKASFSPGAKIVRPADQSGGIPLSNDNDGVDHLLGAVVASYGLHSNIVWESDTPEYRKHGAQRFSMVATNLLQENHAYSATVSIRTSSDAGVDTFHPLQGAPKQFSYVLAAQVSNLEKAFEISPETTPLDQALRLVYFGPVGAPRTMEIMGAVYAGGKHLKMEEVGYVEILGLEVKTTEQDSRWRKVCIDGTIVELEEGGWMRVERLKEPYLKILSS</sequence>
<dbReference type="SUPFAM" id="SSF111331">
    <property type="entry name" value="NAD kinase/diacylglycerol kinase-like"/>
    <property type="match status" value="1"/>
</dbReference>
<evidence type="ECO:0000259" key="1">
    <source>
        <dbReference type="PROSITE" id="PS50146"/>
    </source>
</evidence>
<dbReference type="InterPro" id="IPR016064">
    <property type="entry name" value="NAD/diacylglycerol_kinase_sf"/>
</dbReference>
<gene>
    <name evidence="2" type="ORF">jhhlp_003591</name>
</gene>
<reference evidence="2 3" key="1">
    <citation type="journal article" date="2017" name="G3 (Bethesda)">
        <title>First Draft Genome Sequence of the Pathogenic Fungus Lomentospora prolificans (Formerly Scedosporium prolificans).</title>
        <authorList>
            <person name="Luo R."/>
            <person name="Zimin A."/>
            <person name="Workman R."/>
            <person name="Fan Y."/>
            <person name="Pertea G."/>
            <person name="Grossman N."/>
            <person name="Wear M.P."/>
            <person name="Jia B."/>
            <person name="Miller H."/>
            <person name="Casadevall A."/>
            <person name="Timp W."/>
            <person name="Zhang S.X."/>
            <person name="Salzberg S.L."/>
        </authorList>
    </citation>
    <scope>NUCLEOTIDE SEQUENCE [LARGE SCALE GENOMIC DNA]</scope>
    <source>
        <strain evidence="2 3">JHH-5317</strain>
    </source>
</reference>
<keyword evidence="3" id="KW-1185">Reference proteome</keyword>
<dbReference type="GO" id="GO:0046512">
    <property type="term" value="P:sphingosine biosynthetic process"/>
    <property type="evidence" value="ECO:0007669"/>
    <property type="project" value="TreeGrafter"/>
</dbReference>
<accession>A0A2N3N956</accession>
<evidence type="ECO:0000313" key="3">
    <source>
        <dbReference type="Proteomes" id="UP000233524"/>
    </source>
</evidence>
<dbReference type="Gene3D" id="3.40.50.10330">
    <property type="entry name" value="Probable inorganic polyphosphate/atp-NAD kinase, domain 1"/>
    <property type="match status" value="1"/>
</dbReference>
<dbReference type="InterPro" id="IPR001206">
    <property type="entry name" value="Diacylglycerol_kinase_cat_dom"/>
</dbReference>
<dbReference type="AlphaFoldDB" id="A0A2N3N956"/>
<feature type="domain" description="DAGKc" evidence="1">
    <location>
        <begin position="78"/>
        <end position="238"/>
    </location>
</feature>
<dbReference type="Proteomes" id="UP000233524">
    <property type="component" value="Unassembled WGS sequence"/>
</dbReference>
<dbReference type="GO" id="GO:0005737">
    <property type="term" value="C:cytoplasm"/>
    <property type="evidence" value="ECO:0007669"/>
    <property type="project" value="TreeGrafter"/>
</dbReference>
<proteinExistence type="predicted"/>
<dbReference type="InParanoid" id="A0A2N3N956"/>
<dbReference type="Pfam" id="PF00781">
    <property type="entry name" value="DAGK_cat"/>
    <property type="match status" value="1"/>
</dbReference>
<dbReference type="OrthoDB" id="3853857at2759"/>
<evidence type="ECO:0000313" key="2">
    <source>
        <dbReference type="EMBL" id="PKS08978.1"/>
    </source>
</evidence>
<dbReference type="GO" id="GO:0016020">
    <property type="term" value="C:membrane"/>
    <property type="evidence" value="ECO:0007669"/>
    <property type="project" value="TreeGrafter"/>
</dbReference>
<dbReference type="PANTHER" id="PTHR12358:SF108">
    <property type="entry name" value="DAGKC DOMAIN-CONTAINING PROTEIN"/>
    <property type="match status" value="1"/>
</dbReference>
<dbReference type="PROSITE" id="PS50146">
    <property type="entry name" value="DAGK"/>
    <property type="match status" value="1"/>
</dbReference>
<dbReference type="InterPro" id="IPR017438">
    <property type="entry name" value="ATP-NAD_kinase_N"/>
</dbReference>
<dbReference type="Gene3D" id="2.60.200.40">
    <property type="match status" value="1"/>
</dbReference>
<dbReference type="STRING" id="41688.A0A2N3N956"/>
<organism evidence="2 3">
    <name type="scientific">Lomentospora prolificans</name>
    <dbReference type="NCBI Taxonomy" id="41688"/>
    <lineage>
        <taxon>Eukaryota</taxon>
        <taxon>Fungi</taxon>
        <taxon>Dikarya</taxon>
        <taxon>Ascomycota</taxon>
        <taxon>Pezizomycotina</taxon>
        <taxon>Sordariomycetes</taxon>
        <taxon>Hypocreomycetidae</taxon>
        <taxon>Microascales</taxon>
        <taxon>Microascaceae</taxon>
        <taxon>Lomentospora</taxon>
    </lineage>
</organism>